<dbReference type="Pfam" id="PF07219">
    <property type="entry name" value="HemY_N"/>
    <property type="match status" value="1"/>
</dbReference>
<dbReference type="InterPro" id="IPR011990">
    <property type="entry name" value="TPR-like_helical_dom_sf"/>
</dbReference>
<accession>A0ABS4E2V0</accession>
<evidence type="ECO:0000256" key="6">
    <source>
        <dbReference type="SAM" id="Phobius"/>
    </source>
</evidence>
<feature type="compositionally biased region" description="Basic and acidic residues" evidence="5">
    <location>
        <begin position="530"/>
        <end position="553"/>
    </location>
</feature>
<feature type="transmembrane region" description="Helical" evidence="6">
    <location>
        <begin position="37"/>
        <end position="62"/>
    </location>
</feature>
<name>A0ABS4E2V0_9HYPH</name>
<proteinExistence type="predicted"/>
<dbReference type="InterPro" id="IPR010817">
    <property type="entry name" value="HemY_N"/>
</dbReference>
<evidence type="ECO:0000256" key="1">
    <source>
        <dbReference type="ARBA" id="ARBA00004370"/>
    </source>
</evidence>
<gene>
    <name evidence="8" type="ORF">J2Z17_003722</name>
</gene>
<protein>
    <submittedName>
        <fullName evidence="8">HemY protein</fullName>
    </submittedName>
</protein>
<evidence type="ECO:0000256" key="4">
    <source>
        <dbReference type="ARBA" id="ARBA00023136"/>
    </source>
</evidence>
<evidence type="ECO:0000313" key="9">
    <source>
        <dbReference type="Proteomes" id="UP000759443"/>
    </source>
</evidence>
<evidence type="ECO:0000256" key="5">
    <source>
        <dbReference type="SAM" id="MobiDB-lite"/>
    </source>
</evidence>
<dbReference type="InterPro" id="IPR016982">
    <property type="entry name" value="Mms48"/>
</dbReference>
<evidence type="ECO:0000256" key="3">
    <source>
        <dbReference type="ARBA" id="ARBA00022989"/>
    </source>
</evidence>
<dbReference type="SUPFAM" id="SSF48452">
    <property type="entry name" value="TPR-like"/>
    <property type="match status" value="1"/>
</dbReference>
<keyword evidence="9" id="KW-1185">Reference proteome</keyword>
<dbReference type="Proteomes" id="UP000759443">
    <property type="component" value="Unassembled WGS sequence"/>
</dbReference>
<feature type="compositionally biased region" description="Pro residues" evidence="5">
    <location>
        <begin position="512"/>
        <end position="524"/>
    </location>
</feature>
<feature type="region of interest" description="Disordered" evidence="5">
    <location>
        <begin position="453"/>
        <end position="569"/>
    </location>
</feature>
<comment type="subcellular location">
    <subcellularLocation>
        <location evidence="1">Membrane</location>
    </subcellularLocation>
</comment>
<dbReference type="RefSeq" id="WP_209947101.1">
    <property type="nucleotide sequence ID" value="NZ_JAGGJU010000010.1"/>
</dbReference>
<dbReference type="Gene3D" id="1.25.40.10">
    <property type="entry name" value="Tetratricopeptide repeat domain"/>
    <property type="match status" value="1"/>
</dbReference>
<evidence type="ECO:0000259" key="7">
    <source>
        <dbReference type="Pfam" id="PF07219"/>
    </source>
</evidence>
<feature type="transmembrane region" description="Helical" evidence="6">
    <location>
        <begin position="83"/>
        <end position="102"/>
    </location>
</feature>
<feature type="domain" description="HemY N-terminal" evidence="7">
    <location>
        <begin position="26"/>
        <end position="133"/>
    </location>
</feature>
<evidence type="ECO:0000313" key="8">
    <source>
        <dbReference type="EMBL" id="MBP1852267.1"/>
    </source>
</evidence>
<feature type="compositionally biased region" description="Basic and acidic residues" evidence="5">
    <location>
        <begin position="501"/>
        <end position="511"/>
    </location>
</feature>
<dbReference type="EMBL" id="JAGGJU010000010">
    <property type="protein sequence ID" value="MBP1852267.1"/>
    <property type="molecule type" value="Genomic_DNA"/>
</dbReference>
<keyword evidence="2 6" id="KW-0812">Transmembrane</keyword>
<sequence>MIRLLIFFLIVLALGFGFAWLADRPGELSLIWEGQLIEMSLVVAATIVVAIVAAVMIVWWLIRTVWTSPHSMRRFFRARKRDRGYQALSTGLIAAGAGNAALAKRMSSRARGLLRADQEPLILMLEAQAALIEGRQDDARRMYERMADDPETRELGLRGLYIEASRLGANEAARQYAERAVEHAPYLPWAAQATLEHKSRAGDWDEAIRLLDQQRLAHVMDKAEAERLKAVLLTAKAQQSLDGDPALARDTAVRALKHAKDFVPAALIAAQAYRREENVRKASSVLEQAWKRFPHPHVAELYVRLRNGDSGADRLKRAEKLEAMKPNNPDSLYIVAEAALAARDFDKARNKAEALVRIAPSERVFLLLADLEEADSGDQGRIRHWMANALRAPRNAAWVADGYVSDAWLPMSPVSGRLDAFEWKMPFDQLAGPTEDAANAGENALASLPPLAAAAPEPAPEPTREPDPRPAVAQPASATPPVMKEVEVTPVASVPEQPPEPEVKEPPRPEPEIMPPPPKPPVEPAVPADKTVKVEPKDESEPLFGRRPDDPGVRDPNAPSGDKARVQLF</sequence>
<reference evidence="8 9" key="1">
    <citation type="submission" date="2021-03" db="EMBL/GenBank/DDBJ databases">
        <title>Genomic Encyclopedia of Type Strains, Phase IV (KMG-IV): sequencing the most valuable type-strain genomes for metagenomic binning, comparative biology and taxonomic classification.</title>
        <authorList>
            <person name="Goeker M."/>
        </authorList>
    </citation>
    <scope>NUCLEOTIDE SEQUENCE [LARGE SCALE GENOMIC DNA]</scope>
    <source>
        <strain evidence="8 9">DSM 21600</strain>
    </source>
</reference>
<keyword evidence="3 6" id="KW-1133">Transmembrane helix</keyword>
<comment type="caution">
    <text evidence="8">The sequence shown here is derived from an EMBL/GenBank/DDBJ whole genome shotgun (WGS) entry which is preliminary data.</text>
</comment>
<evidence type="ECO:0000256" key="2">
    <source>
        <dbReference type="ARBA" id="ARBA00022692"/>
    </source>
</evidence>
<keyword evidence="4 6" id="KW-0472">Membrane</keyword>
<dbReference type="PIRSF" id="PIRSF031802">
    <property type="entry name" value="UCP031802"/>
    <property type="match status" value="1"/>
</dbReference>
<organism evidence="8 9">
    <name type="scientific">Rhizobium halophytocola</name>
    <dbReference type="NCBI Taxonomy" id="735519"/>
    <lineage>
        <taxon>Bacteria</taxon>
        <taxon>Pseudomonadati</taxon>
        <taxon>Pseudomonadota</taxon>
        <taxon>Alphaproteobacteria</taxon>
        <taxon>Hyphomicrobiales</taxon>
        <taxon>Rhizobiaceae</taxon>
        <taxon>Rhizobium/Agrobacterium group</taxon>
        <taxon>Rhizobium</taxon>
    </lineage>
</organism>